<proteinExistence type="inferred from homology"/>
<keyword evidence="8" id="KW-1133">Transmembrane helix</keyword>
<evidence type="ECO:0000256" key="6">
    <source>
        <dbReference type="RuleBase" id="RU361156"/>
    </source>
</evidence>
<evidence type="ECO:0000256" key="5">
    <source>
        <dbReference type="ARBA" id="ARBA00023180"/>
    </source>
</evidence>
<dbReference type="Gene3D" id="1.10.287.410">
    <property type="match status" value="1"/>
</dbReference>
<evidence type="ECO:0000256" key="4">
    <source>
        <dbReference type="ARBA" id="ARBA00022801"/>
    </source>
</evidence>
<reference evidence="9" key="1">
    <citation type="submission" date="2022-06" db="EMBL/GenBank/DDBJ databases">
        <authorList>
            <consortium name="SYNGENTA / RWTH Aachen University"/>
        </authorList>
    </citation>
    <scope>NUCLEOTIDE SEQUENCE</scope>
</reference>
<feature type="region of interest" description="Disordered" evidence="7">
    <location>
        <begin position="44"/>
        <end position="87"/>
    </location>
</feature>
<dbReference type="Pfam" id="PF00450">
    <property type="entry name" value="Peptidase_S10"/>
    <property type="match status" value="1"/>
</dbReference>
<dbReference type="GO" id="GO:0000324">
    <property type="term" value="C:fungal-type vacuole"/>
    <property type="evidence" value="ECO:0007669"/>
    <property type="project" value="TreeGrafter"/>
</dbReference>
<evidence type="ECO:0000256" key="1">
    <source>
        <dbReference type="ARBA" id="ARBA00009431"/>
    </source>
</evidence>
<evidence type="ECO:0000313" key="9">
    <source>
        <dbReference type="EMBL" id="CAH7672706.1"/>
    </source>
</evidence>
<keyword evidence="8" id="KW-0812">Transmembrane</keyword>
<dbReference type="Gene3D" id="3.40.50.1820">
    <property type="entry name" value="alpha/beta hydrolase"/>
    <property type="match status" value="1"/>
</dbReference>
<feature type="compositionally biased region" description="Polar residues" evidence="7">
    <location>
        <begin position="72"/>
        <end position="87"/>
    </location>
</feature>
<dbReference type="EC" id="3.4.16.-" evidence="6"/>
<dbReference type="PRINTS" id="PR00724">
    <property type="entry name" value="CRBOXYPTASEC"/>
</dbReference>
<dbReference type="EMBL" id="CALTRL010001481">
    <property type="protein sequence ID" value="CAH7672706.1"/>
    <property type="molecule type" value="Genomic_DNA"/>
</dbReference>
<comment type="similarity">
    <text evidence="1 6">Belongs to the peptidase S10 family.</text>
</comment>
<accession>A0AAV0ATJ6</accession>
<keyword evidence="4 6" id="KW-0378">Hydrolase</keyword>
<evidence type="ECO:0000256" key="2">
    <source>
        <dbReference type="ARBA" id="ARBA00022645"/>
    </source>
</evidence>
<dbReference type="PANTHER" id="PTHR11802:SF64">
    <property type="entry name" value="CARBOXYPEPTIDASE"/>
    <property type="match status" value="1"/>
</dbReference>
<feature type="transmembrane region" description="Helical" evidence="8">
    <location>
        <begin position="20"/>
        <end position="38"/>
    </location>
</feature>
<evidence type="ECO:0000256" key="8">
    <source>
        <dbReference type="SAM" id="Phobius"/>
    </source>
</evidence>
<sequence>MVRTGSVERCLKEVNISITLSKLMIVTIIIISLNISCLSNHQLEPSSTTSQSEKNTQAVRNSRLGRRLLNSPDNNNKPLTSTSLVSNSRNISDHQKLRLRQLPSLCNEPNGGESFSGFIDLDRNRSMFFWFFPARLDTDRAPLVLWLNGGPGSSSMIGLFQEHGPCRVRRDSSGLDHNPESWNQNANMLYLDQPIGVGYSTGFKNVSTSIEAAVDVYDALQIFLSHTSFSKLSGRSFGLWTESYGGRYGPIFLGYFLKMNAEALKNSTNTRVIIPIKSLGIGNGLIDPISQYLAYVTYAQDNPYRPNLVSGDIIEKANLQFSRPGGCKDQLNECNTKNDDPICNRALTFCDDKMMTNMSGGRDVYDVRSPSPPIYPPNLTVILNEPRLKSQIGVPINFNWSEGNDEVFGNFLTTGDGARSTVKELEEIVNAGIRTLIYAGDADFIVNYHGVESVINNLNTKFKDRFVKQKLEDWIVEGQLAGKFKTVENLSYIRVLEAGHEVPAYGKGTLAVGRAARIFFEQTISDKPISGEKNEKISSSSSNGVISKNGLRVITLWLGSSSIGIQFLSWFLL</sequence>
<dbReference type="GO" id="GO:0004185">
    <property type="term" value="F:serine-type carboxypeptidase activity"/>
    <property type="evidence" value="ECO:0007669"/>
    <property type="project" value="UniProtKB-UniRule"/>
</dbReference>
<dbReference type="Proteomes" id="UP001153365">
    <property type="component" value="Unassembled WGS sequence"/>
</dbReference>
<dbReference type="InterPro" id="IPR001563">
    <property type="entry name" value="Peptidase_S10"/>
</dbReference>
<protein>
    <recommendedName>
        <fullName evidence="6">Carboxypeptidase</fullName>
        <ecNumber evidence="6">3.4.16.-</ecNumber>
    </recommendedName>
</protein>
<dbReference type="PANTHER" id="PTHR11802">
    <property type="entry name" value="SERINE PROTEASE FAMILY S10 SERINE CARBOXYPEPTIDASE"/>
    <property type="match status" value="1"/>
</dbReference>
<dbReference type="PROSITE" id="PS00131">
    <property type="entry name" value="CARBOXYPEPT_SER_SER"/>
    <property type="match status" value="1"/>
</dbReference>
<organism evidence="9 10">
    <name type="scientific">Phakopsora pachyrhizi</name>
    <name type="common">Asian soybean rust disease fungus</name>
    <dbReference type="NCBI Taxonomy" id="170000"/>
    <lineage>
        <taxon>Eukaryota</taxon>
        <taxon>Fungi</taxon>
        <taxon>Dikarya</taxon>
        <taxon>Basidiomycota</taxon>
        <taxon>Pucciniomycotina</taxon>
        <taxon>Pucciniomycetes</taxon>
        <taxon>Pucciniales</taxon>
        <taxon>Phakopsoraceae</taxon>
        <taxon>Phakopsora</taxon>
    </lineage>
</organism>
<keyword evidence="8" id="KW-0472">Membrane</keyword>
<dbReference type="InterPro" id="IPR029058">
    <property type="entry name" value="AB_hydrolase_fold"/>
</dbReference>
<keyword evidence="2 6" id="KW-0121">Carboxypeptidase</keyword>
<dbReference type="GO" id="GO:0006508">
    <property type="term" value="P:proteolysis"/>
    <property type="evidence" value="ECO:0007669"/>
    <property type="project" value="UniProtKB-KW"/>
</dbReference>
<name>A0AAV0ATJ6_PHAPC</name>
<keyword evidence="3 6" id="KW-0645">Protease</keyword>
<evidence type="ECO:0000313" key="10">
    <source>
        <dbReference type="Proteomes" id="UP001153365"/>
    </source>
</evidence>
<evidence type="ECO:0000256" key="7">
    <source>
        <dbReference type="SAM" id="MobiDB-lite"/>
    </source>
</evidence>
<comment type="caution">
    <text evidence="9">The sequence shown here is derived from an EMBL/GenBank/DDBJ whole genome shotgun (WGS) entry which is preliminary data.</text>
</comment>
<dbReference type="InterPro" id="IPR018202">
    <property type="entry name" value="Ser_caboxypep_ser_AS"/>
</dbReference>
<dbReference type="AlphaFoldDB" id="A0AAV0ATJ6"/>
<keyword evidence="10" id="KW-1185">Reference proteome</keyword>
<keyword evidence="5" id="KW-0325">Glycoprotein</keyword>
<dbReference type="SUPFAM" id="SSF53474">
    <property type="entry name" value="alpha/beta-Hydrolases"/>
    <property type="match status" value="1"/>
</dbReference>
<gene>
    <name evidence="9" type="ORF">PPACK8108_LOCUS7530</name>
</gene>
<evidence type="ECO:0000256" key="3">
    <source>
        <dbReference type="ARBA" id="ARBA00022670"/>
    </source>
</evidence>
<feature type="compositionally biased region" description="Polar residues" evidence="7">
    <location>
        <begin position="44"/>
        <end position="59"/>
    </location>
</feature>